<dbReference type="PANTHER" id="PTHR10102">
    <property type="entry name" value="DNA-DIRECTED RNA POLYMERASE, MITOCHONDRIAL"/>
    <property type="match status" value="1"/>
</dbReference>
<evidence type="ECO:0000256" key="4">
    <source>
        <dbReference type="ARBA" id="ARBA00022679"/>
    </source>
</evidence>
<keyword evidence="3" id="KW-0240">DNA-directed RNA polymerase</keyword>
<dbReference type="GO" id="GO:0003899">
    <property type="term" value="F:DNA-directed RNA polymerase activity"/>
    <property type="evidence" value="ECO:0007669"/>
    <property type="project" value="UniProtKB-EC"/>
</dbReference>
<proteinExistence type="inferred from homology"/>
<comment type="similarity">
    <text evidence="1">Belongs to the phage and mitochondrial RNA polymerase family.</text>
</comment>
<evidence type="ECO:0000256" key="7">
    <source>
        <dbReference type="ARBA" id="ARBA00048552"/>
    </source>
</evidence>
<dbReference type="PROSITE" id="PS00489">
    <property type="entry name" value="RNA_POL_PHAGE_2"/>
    <property type="match status" value="1"/>
</dbReference>
<dbReference type="PANTHER" id="PTHR10102:SF8">
    <property type="entry name" value="DNA-DIRECTED RNA POLYMERASE-RELATED"/>
    <property type="match status" value="1"/>
</dbReference>
<dbReference type="InterPro" id="IPR046950">
    <property type="entry name" value="DNA-dir_Rpol_C_phage-type"/>
</dbReference>
<evidence type="ECO:0000256" key="8">
    <source>
        <dbReference type="SAM" id="Coils"/>
    </source>
</evidence>
<dbReference type="RefSeq" id="YP_010003051.1">
    <property type="nucleotide sequence ID" value="NC_053253.1"/>
</dbReference>
<dbReference type="SUPFAM" id="SSF56672">
    <property type="entry name" value="DNA/RNA polymerases"/>
    <property type="match status" value="1"/>
</dbReference>
<evidence type="ECO:0000259" key="9">
    <source>
        <dbReference type="Pfam" id="PF00940"/>
    </source>
</evidence>
<dbReference type="Pfam" id="PF00940">
    <property type="entry name" value="RNA_pol"/>
    <property type="match status" value="1"/>
</dbReference>
<dbReference type="GO" id="GO:0006390">
    <property type="term" value="P:mitochondrial transcription"/>
    <property type="evidence" value="ECO:0007669"/>
    <property type="project" value="TreeGrafter"/>
</dbReference>
<gene>
    <name evidence="10" type="primary">orf956</name>
</gene>
<organism evidence="10">
    <name type="scientific">Ulva sp. TM637</name>
    <dbReference type="NCBI Taxonomy" id="2496872"/>
    <lineage>
        <taxon>Eukaryota</taxon>
        <taxon>Viridiplantae</taxon>
        <taxon>Chlorophyta</taxon>
        <taxon>core chlorophytes</taxon>
        <taxon>Ulvophyceae</taxon>
        <taxon>OUU clade</taxon>
        <taxon>Ulvales</taxon>
        <taxon>Ulvaceae</taxon>
        <taxon>Ulva</taxon>
    </lineage>
</organism>
<keyword evidence="5" id="KW-0548">Nucleotidyltransferase</keyword>
<dbReference type="InterPro" id="IPR043502">
    <property type="entry name" value="DNA/RNA_pol_sf"/>
</dbReference>
<dbReference type="EC" id="2.7.7.6" evidence="2"/>
<name>A0A7R6NFD1_9CHLO</name>
<dbReference type="InterPro" id="IPR002092">
    <property type="entry name" value="DNA-dir_Rpol_phage-type"/>
</dbReference>
<geneLocation type="mitochondrion" evidence="10"/>
<comment type="catalytic activity">
    <reaction evidence="7">
        <text>RNA(n) + a ribonucleoside 5'-triphosphate = RNA(n+1) + diphosphate</text>
        <dbReference type="Rhea" id="RHEA:21248"/>
        <dbReference type="Rhea" id="RHEA-COMP:14527"/>
        <dbReference type="Rhea" id="RHEA-COMP:17342"/>
        <dbReference type="ChEBI" id="CHEBI:33019"/>
        <dbReference type="ChEBI" id="CHEBI:61557"/>
        <dbReference type="ChEBI" id="CHEBI:140395"/>
        <dbReference type="EC" id="2.7.7.6"/>
    </reaction>
</comment>
<keyword evidence="10" id="KW-0496">Mitochondrion</keyword>
<feature type="domain" description="DNA-directed RNA polymerase C-terminal" evidence="9">
    <location>
        <begin position="554"/>
        <end position="888"/>
    </location>
</feature>
<evidence type="ECO:0000256" key="2">
    <source>
        <dbReference type="ARBA" id="ARBA00012418"/>
    </source>
</evidence>
<evidence type="ECO:0000256" key="1">
    <source>
        <dbReference type="ARBA" id="ARBA00009493"/>
    </source>
</evidence>
<dbReference type="AlphaFoldDB" id="A0A7R6NFD1"/>
<evidence type="ECO:0000256" key="6">
    <source>
        <dbReference type="ARBA" id="ARBA00023163"/>
    </source>
</evidence>
<reference evidence="10" key="1">
    <citation type="submission" date="2018-02" db="EMBL/GenBank/DDBJ databases">
        <title>The complete mitochondrial genome sequence of the green macroalga Ulva sp. TM637.</title>
        <authorList>
            <person name="Liu F."/>
            <person name="Melton J.T. III."/>
        </authorList>
    </citation>
    <scope>NUCLEOTIDE SEQUENCE</scope>
</reference>
<evidence type="ECO:0000313" key="10">
    <source>
        <dbReference type="EMBL" id="AZP40103.1"/>
    </source>
</evidence>
<dbReference type="GO" id="GO:0034245">
    <property type="term" value="C:mitochondrial DNA-directed RNA polymerase complex"/>
    <property type="evidence" value="ECO:0007669"/>
    <property type="project" value="TreeGrafter"/>
</dbReference>
<protein>
    <recommendedName>
        <fullName evidence="2">DNA-directed RNA polymerase</fullName>
        <ecNumber evidence="2">2.7.7.6</ecNumber>
    </recommendedName>
</protein>
<evidence type="ECO:0000256" key="3">
    <source>
        <dbReference type="ARBA" id="ARBA00022478"/>
    </source>
</evidence>
<dbReference type="GeneID" id="63032488"/>
<keyword evidence="8" id="KW-0175">Coiled coil</keyword>
<keyword evidence="6" id="KW-0804">Transcription</keyword>
<feature type="coiled-coil region" evidence="8">
    <location>
        <begin position="114"/>
        <end position="141"/>
    </location>
</feature>
<dbReference type="Gene3D" id="1.10.150.20">
    <property type="entry name" value="5' to 3' exonuclease, C-terminal subdomain"/>
    <property type="match status" value="1"/>
</dbReference>
<keyword evidence="4" id="KW-0808">Transferase</keyword>
<evidence type="ECO:0000256" key="5">
    <source>
        <dbReference type="ARBA" id="ARBA00022695"/>
    </source>
</evidence>
<sequence>MTIKKQNKLKSNVELLQGDSLEKYNEYLRQLLIERGISADLEFNLEQLQQLIDQEGTFGKGLIVYLKQLERQLDLITDDKDLKLYIFQILSELGSLVFPNTSACYSIIPGDLKKVKWDEKLQDFNNKIENTNNDIKEIQSLLNIFLSKKYSETLACLAALCLCDVLVRSIDKMNNLLVDENGQYVGQEEAMRPRLKASTWVDRLAWNIRVHLHGLSSTKLTYDQKKIIDSYSLELSKQITQVLLHEQLFDSYKTIQSAPQKNQKIKTAAYFAWTGSNLLALPKTLALPMVYPPNDWTINPNEGADNGGYLLSSLTNISYQGYLDSKSSRIHDHRLYLKNITHLNHLQKVKFTINERMVAFYNKYQLELTNSERLLLSDKWINPDGDLILKITSKWAKMFTKAGDVSDAIVKERISRKNATLRNQEVLKVADLYSNKIIYWPAVQDFRGRVYRIGHLNIQLDEFTRSLISFHSDKPFVNRKKNKYTMAKFSLLLKEVLVENDIIEKWNAIFGNRLINNDKFEQLLLEDLLAEKLSLIQVGQLLLIRQGVYDRVGVFYDASASAYQIMGTINSDRQLCQLTNVIKSPDGIKQDIYTFFLNWLENKQYSAFDATVKKNISDNVKRFLLEKENQEKARYKEYFRTNFDRSLTKAIVMPLIYGKTSVGFAEDLKQFFAKGSLYPDNKLLIALASKILKLLKNDETFKTINNFMKMLRSIGKLLFDLDLFIIRGPYSDSFVVYHKEETERLRIYLKRGKRYQSQRISINRIVKDQEGNLEKSRTKTINAFVANYVHFLDGVVCHYIIKQLGKDDTLALGTIHDCFFVKPPQAEILKKMYKKGLVLALVVHQYNLLHWLHDIMESLQVKEISSVEMLLAIKRILKNLENVQAKQNIDADVEIPESESIIGILESVKNYVTPLKNKAYWDDIIEYFKVCKSEESYYIMKEILADDTESLFPDNK</sequence>
<accession>A0A7R6NFD1</accession>
<dbReference type="EMBL" id="MH013467">
    <property type="protein sequence ID" value="AZP40103.1"/>
    <property type="molecule type" value="Genomic_DNA"/>
</dbReference>
<dbReference type="GO" id="GO:0003677">
    <property type="term" value="F:DNA binding"/>
    <property type="evidence" value="ECO:0007669"/>
    <property type="project" value="InterPro"/>
</dbReference>